<evidence type="ECO:0000256" key="9">
    <source>
        <dbReference type="SAM" id="SignalP"/>
    </source>
</evidence>
<evidence type="ECO:0000256" key="3">
    <source>
        <dbReference type="ARBA" id="ARBA00022692"/>
    </source>
</evidence>
<dbReference type="SMART" id="SM01190">
    <property type="entry name" value="EMP24_GP25L"/>
    <property type="match status" value="1"/>
</dbReference>
<evidence type="ECO:0000313" key="11">
    <source>
        <dbReference type="EMBL" id="KAJ1919257.1"/>
    </source>
</evidence>
<dbReference type="PROSITE" id="PS50866">
    <property type="entry name" value="GOLD"/>
    <property type="match status" value="1"/>
</dbReference>
<keyword evidence="12" id="KW-1185">Reference proteome</keyword>
<organism evidence="11 12">
    <name type="scientific">Mycoemilia scoparia</name>
    <dbReference type="NCBI Taxonomy" id="417184"/>
    <lineage>
        <taxon>Eukaryota</taxon>
        <taxon>Fungi</taxon>
        <taxon>Fungi incertae sedis</taxon>
        <taxon>Zoopagomycota</taxon>
        <taxon>Kickxellomycotina</taxon>
        <taxon>Kickxellomycetes</taxon>
        <taxon>Kickxellales</taxon>
        <taxon>Kickxellaceae</taxon>
        <taxon>Mycoemilia</taxon>
    </lineage>
</organism>
<name>A0A9W8DR13_9FUNG</name>
<dbReference type="InterPro" id="IPR015720">
    <property type="entry name" value="Emp24-like"/>
</dbReference>
<comment type="caution">
    <text evidence="11">The sequence shown here is derived from an EMBL/GenBank/DDBJ whole genome shotgun (WGS) entry which is preliminary data.</text>
</comment>
<evidence type="ECO:0000256" key="7">
    <source>
        <dbReference type="RuleBase" id="RU003827"/>
    </source>
</evidence>
<proteinExistence type="inferred from homology"/>
<comment type="subcellular location">
    <subcellularLocation>
        <location evidence="1 7">Membrane</location>
        <topology evidence="1 7">Single-pass type I membrane protein</topology>
    </subcellularLocation>
</comment>
<evidence type="ECO:0000256" key="4">
    <source>
        <dbReference type="ARBA" id="ARBA00022729"/>
    </source>
</evidence>
<feature type="transmembrane region" description="Helical" evidence="8">
    <location>
        <begin position="186"/>
        <end position="205"/>
    </location>
</feature>
<feature type="chain" id="PRO_5040802012" evidence="9">
    <location>
        <begin position="24"/>
        <end position="218"/>
    </location>
</feature>
<evidence type="ECO:0000256" key="8">
    <source>
        <dbReference type="SAM" id="Phobius"/>
    </source>
</evidence>
<dbReference type="Pfam" id="PF01105">
    <property type="entry name" value="EMP24_GP25L"/>
    <property type="match status" value="1"/>
</dbReference>
<protein>
    <submittedName>
        <fullName evidence="11">Emp24p/erv25p- protein</fullName>
    </submittedName>
</protein>
<evidence type="ECO:0000256" key="2">
    <source>
        <dbReference type="ARBA" id="ARBA00007104"/>
    </source>
</evidence>
<reference evidence="11" key="1">
    <citation type="submission" date="2022-07" db="EMBL/GenBank/DDBJ databases">
        <title>Phylogenomic reconstructions and comparative analyses of Kickxellomycotina fungi.</title>
        <authorList>
            <person name="Reynolds N.K."/>
            <person name="Stajich J.E."/>
            <person name="Barry K."/>
            <person name="Grigoriev I.V."/>
            <person name="Crous P."/>
            <person name="Smith M.E."/>
        </authorList>
    </citation>
    <scope>NUCLEOTIDE SEQUENCE</scope>
    <source>
        <strain evidence="11">NBRC 100468</strain>
    </source>
</reference>
<evidence type="ECO:0000313" key="12">
    <source>
        <dbReference type="Proteomes" id="UP001150538"/>
    </source>
</evidence>
<keyword evidence="6 8" id="KW-0472">Membrane</keyword>
<dbReference type="GO" id="GO:0016020">
    <property type="term" value="C:membrane"/>
    <property type="evidence" value="ECO:0007669"/>
    <property type="project" value="UniProtKB-SubCell"/>
</dbReference>
<feature type="signal peptide" evidence="9">
    <location>
        <begin position="1"/>
        <end position="23"/>
    </location>
</feature>
<dbReference type="OrthoDB" id="3427at2759"/>
<dbReference type="AlphaFoldDB" id="A0A9W8DR13"/>
<accession>A0A9W8DR13</accession>
<evidence type="ECO:0000256" key="1">
    <source>
        <dbReference type="ARBA" id="ARBA00004479"/>
    </source>
</evidence>
<dbReference type="PANTHER" id="PTHR22811">
    <property type="entry name" value="TRANSMEMBRANE EMP24 DOMAIN-CONTAINING PROTEIN"/>
    <property type="match status" value="1"/>
</dbReference>
<dbReference type="EMBL" id="JANBPU010000030">
    <property type="protein sequence ID" value="KAJ1919257.1"/>
    <property type="molecule type" value="Genomic_DNA"/>
</dbReference>
<evidence type="ECO:0000256" key="6">
    <source>
        <dbReference type="ARBA" id="ARBA00023136"/>
    </source>
</evidence>
<evidence type="ECO:0000259" key="10">
    <source>
        <dbReference type="PROSITE" id="PS50866"/>
    </source>
</evidence>
<comment type="similarity">
    <text evidence="2 7">Belongs to the EMP24/GP25L family.</text>
</comment>
<feature type="domain" description="GOLD" evidence="10">
    <location>
        <begin position="33"/>
        <end position="128"/>
    </location>
</feature>
<keyword evidence="3 7" id="KW-0812">Transmembrane</keyword>
<sequence>MMHNLSAILLLFLSVLFQQQAAALHFYLRGNDKKCFIEELPSGVLVKGNYKAEEWNESQKNYFINPNINVQTTVDELPSQLSIINQKGASEGKLTFTAAHNGRHHICFQITGASGWVSSSIIKMTLHIDSGEIDEDGSLLDQKIEDMASLVKELNTRVLAIKSEQKYQREREEEFMSFSNKINRRVLYWAVLQLGLIGAICYWQLHHLRGFFEAKKLV</sequence>
<keyword evidence="4 9" id="KW-0732">Signal</keyword>
<dbReference type="InterPro" id="IPR009038">
    <property type="entry name" value="GOLD_dom"/>
</dbReference>
<keyword evidence="5 8" id="KW-1133">Transmembrane helix</keyword>
<gene>
    <name evidence="11" type="primary">ERP1</name>
    <name evidence="11" type="ORF">H4219_002109</name>
</gene>
<evidence type="ECO:0000256" key="5">
    <source>
        <dbReference type="ARBA" id="ARBA00022989"/>
    </source>
</evidence>
<dbReference type="Proteomes" id="UP001150538">
    <property type="component" value="Unassembled WGS sequence"/>
</dbReference>